<protein>
    <submittedName>
        <fullName evidence="4">ComF family protein</fullName>
    </submittedName>
</protein>
<keyword evidence="5" id="KW-1185">Reference proteome</keyword>
<comment type="caution">
    <text evidence="4">The sequence shown here is derived from an EMBL/GenBank/DDBJ whole genome shotgun (WGS) entry which is preliminary data.</text>
</comment>
<evidence type="ECO:0000313" key="4">
    <source>
        <dbReference type="EMBL" id="TDK44555.1"/>
    </source>
</evidence>
<dbReference type="SUPFAM" id="SSF53271">
    <property type="entry name" value="PRTase-like"/>
    <property type="match status" value="1"/>
</dbReference>
<feature type="domain" description="Phosphoribosyltransferase" evidence="2">
    <location>
        <begin position="169"/>
        <end position="238"/>
    </location>
</feature>
<name>A0A4R5UZH1_9RHOB</name>
<sequence>MRAGFQTAVALIYPPRCLGCGAQVESDFGLCGACWRDTPFIGGTVCDSCGIPLEGARDGHRVECDDCMQTPRPWRQGRAALLYADRARQLVLALKHGDRPDIARPAGVWLARAARPMLERETLIAPVPLHWTRLLRRRYNQAALLARALAAQTGAALCPDLLIRHRRTPMLDHASAGDRLTILAGAVSAHPRRRRRMAGRPVLLVDDVMTSGATLAACAAACHAGGAASVDVVVLARVAKDD</sequence>
<organism evidence="4 5">
    <name type="scientific">Antarcticimicrobium luteum</name>
    <dbReference type="NCBI Taxonomy" id="2547397"/>
    <lineage>
        <taxon>Bacteria</taxon>
        <taxon>Pseudomonadati</taxon>
        <taxon>Pseudomonadota</taxon>
        <taxon>Alphaproteobacteria</taxon>
        <taxon>Rhodobacterales</taxon>
        <taxon>Paracoccaceae</taxon>
        <taxon>Antarcticimicrobium</taxon>
    </lineage>
</organism>
<gene>
    <name evidence="4" type="ORF">E1832_14945</name>
</gene>
<dbReference type="InterPro" id="IPR044005">
    <property type="entry name" value="DZR_2"/>
</dbReference>
<dbReference type="InterPro" id="IPR000836">
    <property type="entry name" value="PRTase_dom"/>
</dbReference>
<dbReference type="Proteomes" id="UP000295301">
    <property type="component" value="Unassembled WGS sequence"/>
</dbReference>
<dbReference type="CDD" id="cd06223">
    <property type="entry name" value="PRTases_typeI"/>
    <property type="match status" value="1"/>
</dbReference>
<evidence type="ECO:0000313" key="5">
    <source>
        <dbReference type="Proteomes" id="UP000295301"/>
    </source>
</evidence>
<dbReference type="InterPro" id="IPR029057">
    <property type="entry name" value="PRTase-like"/>
</dbReference>
<dbReference type="Pfam" id="PF18912">
    <property type="entry name" value="DZR_2"/>
    <property type="match status" value="1"/>
</dbReference>
<dbReference type="OrthoDB" id="9779910at2"/>
<dbReference type="EMBL" id="SMUV01000070">
    <property type="protein sequence ID" value="TDK44555.1"/>
    <property type="molecule type" value="Genomic_DNA"/>
</dbReference>
<dbReference type="Pfam" id="PF00156">
    <property type="entry name" value="Pribosyltran"/>
    <property type="match status" value="1"/>
</dbReference>
<accession>A0A4R5UZH1</accession>
<dbReference type="AlphaFoldDB" id="A0A4R5UZH1"/>
<evidence type="ECO:0000259" key="3">
    <source>
        <dbReference type="Pfam" id="PF18912"/>
    </source>
</evidence>
<evidence type="ECO:0000256" key="1">
    <source>
        <dbReference type="ARBA" id="ARBA00008007"/>
    </source>
</evidence>
<proteinExistence type="inferred from homology"/>
<dbReference type="InterPro" id="IPR051910">
    <property type="entry name" value="ComF/GntX_DNA_util-trans"/>
</dbReference>
<dbReference type="PANTHER" id="PTHR47505">
    <property type="entry name" value="DNA UTILIZATION PROTEIN YHGH"/>
    <property type="match status" value="1"/>
</dbReference>
<dbReference type="PANTHER" id="PTHR47505:SF1">
    <property type="entry name" value="DNA UTILIZATION PROTEIN YHGH"/>
    <property type="match status" value="1"/>
</dbReference>
<evidence type="ECO:0000259" key="2">
    <source>
        <dbReference type="Pfam" id="PF00156"/>
    </source>
</evidence>
<feature type="domain" description="Double zinc ribbon" evidence="3">
    <location>
        <begin position="9"/>
        <end position="68"/>
    </location>
</feature>
<dbReference type="Gene3D" id="3.40.50.2020">
    <property type="match status" value="1"/>
</dbReference>
<comment type="similarity">
    <text evidence="1">Belongs to the ComF/GntX family.</text>
</comment>
<reference evidence="4 5" key="1">
    <citation type="submission" date="2019-03" db="EMBL/GenBank/DDBJ databases">
        <title>Ruegeria lutea sp. nov., a novel strain, isolated from marine sediment, the Masan Bay, South Korea.</title>
        <authorList>
            <person name="Kim J."/>
            <person name="Kim D.-Y."/>
            <person name="Lee S.-S."/>
        </authorList>
    </citation>
    <scope>NUCLEOTIDE SEQUENCE [LARGE SCALE GENOMIC DNA]</scope>
    <source>
        <strain evidence="4 5">318-1</strain>
    </source>
</reference>